<feature type="domain" description="AMP-binding enzyme C-terminal" evidence="3">
    <location>
        <begin position="449"/>
        <end position="530"/>
    </location>
</feature>
<dbReference type="Proteomes" id="UP000053029">
    <property type="component" value="Unassembled WGS sequence"/>
</dbReference>
<dbReference type="FunFam" id="3.30.300.30:FF:000007">
    <property type="entry name" value="4-coumarate--CoA ligase 2"/>
    <property type="match status" value="1"/>
</dbReference>
<dbReference type="SUPFAM" id="SSF56801">
    <property type="entry name" value="Acetyl-CoA synthetase-like"/>
    <property type="match status" value="1"/>
</dbReference>
<dbReference type="GO" id="GO:0019748">
    <property type="term" value="P:secondary metabolic process"/>
    <property type="evidence" value="ECO:0007669"/>
    <property type="project" value="TreeGrafter"/>
</dbReference>
<name>A0A0D2GS21_9EURO</name>
<dbReference type="InterPro" id="IPR045851">
    <property type="entry name" value="AMP-bd_C_sf"/>
</dbReference>
<dbReference type="HOGENOM" id="CLU_000022_59_2_1"/>
<dbReference type="Gene3D" id="3.30.300.30">
    <property type="match status" value="1"/>
</dbReference>
<organism evidence="4 5">
    <name type="scientific">Fonsecaea pedrosoi CBS 271.37</name>
    <dbReference type="NCBI Taxonomy" id="1442368"/>
    <lineage>
        <taxon>Eukaryota</taxon>
        <taxon>Fungi</taxon>
        <taxon>Dikarya</taxon>
        <taxon>Ascomycota</taxon>
        <taxon>Pezizomycotina</taxon>
        <taxon>Eurotiomycetes</taxon>
        <taxon>Chaetothyriomycetidae</taxon>
        <taxon>Chaetothyriales</taxon>
        <taxon>Herpotrichiellaceae</taxon>
        <taxon>Fonsecaea</taxon>
    </lineage>
</organism>
<keyword evidence="5" id="KW-1185">Reference proteome</keyword>
<accession>A0A0D2GS21</accession>
<dbReference type="GO" id="GO:0016405">
    <property type="term" value="F:CoA-ligase activity"/>
    <property type="evidence" value="ECO:0007669"/>
    <property type="project" value="TreeGrafter"/>
</dbReference>
<dbReference type="AlphaFoldDB" id="A0A0D2GS21"/>
<dbReference type="GeneID" id="25311518"/>
<dbReference type="OrthoDB" id="6509636at2759"/>
<dbReference type="InterPro" id="IPR025110">
    <property type="entry name" value="AMP-bd_C"/>
</dbReference>
<dbReference type="VEuPathDB" id="FungiDB:Z517_12028"/>
<sequence length="549" mass="60964">MVFLASGPAPKITNKDICSWIFDEPTYDVNKPIFIDANNTSRSISNLQARKIIRQLICGLHKAGVKRGDCVLVHSFNDIYYPILFLAIVGAGAVFAGSNPGYTPLELRHHVNITQATFLVSEPELLEPLMRAAKDTGISQSQVRVFNTQSNQTVPQGFTSWTDLMQHGEEDWVRFDDFDTCANTTAARLTSSGTTGLPKATITTHRNLIAQHELCYGPTMYNKSYEPVNLYATPMFHAAIAPRCHTTTLKLGERAYVMRRFELESYLANIDKFKVTEFYVVSAMAVAIAMSPLIKKYSIKSIRHGLAGAAPLSKETQAAIRPYLGEGAPFAQVWGMTETTCILTQFPWPEDDDTGSVGRVIPGMDLKLIDDEGKDITGYDVVGEMCARGPTVIKGYFNNPQANKESFDADGFYHTGDMMYCDSKTKLWYIVDRKKELIKVRGFQVAPPEIEGVLLTHPDIVDAAVIGIPAASELDGEAPRAYIVRRPGVAPANLTEQHVYDWVAERLAKYKRLDGGVRFTDVIPKNASGKILKRILREEAKKEKATPRL</sequence>
<dbReference type="PANTHER" id="PTHR24096">
    <property type="entry name" value="LONG-CHAIN-FATTY-ACID--COA LIGASE"/>
    <property type="match status" value="1"/>
</dbReference>
<dbReference type="Gene3D" id="3.40.50.12780">
    <property type="entry name" value="N-terminal domain of ligase-like"/>
    <property type="match status" value="1"/>
</dbReference>
<dbReference type="CDD" id="cd05911">
    <property type="entry name" value="Firefly_Luc_like"/>
    <property type="match status" value="1"/>
</dbReference>
<dbReference type="InterPro" id="IPR042099">
    <property type="entry name" value="ANL_N_sf"/>
</dbReference>
<evidence type="ECO:0000256" key="1">
    <source>
        <dbReference type="ARBA" id="ARBA00006432"/>
    </source>
</evidence>
<evidence type="ECO:0000313" key="4">
    <source>
        <dbReference type="EMBL" id="KIW75254.1"/>
    </source>
</evidence>
<feature type="domain" description="AMP-dependent synthetase/ligase" evidence="2">
    <location>
        <begin position="30"/>
        <end position="397"/>
    </location>
</feature>
<evidence type="ECO:0000259" key="3">
    <source>
        <dbReference type="Pfam" id="PF13193"/>
    </source>
</evidence>
<dbReference type="Pfam" id="PF13193">
    <property type="entry name" value="AMP-binding_C"/>
    <property type="match status" value="1"/>
</dbReference>
<dbReference type="PANTHER" id="PTHR24096:SF265">
    <property type="entry name" value="ENZYME, PUTATIVE (AFU_ORTHOLOGUE AFUA_5G14270)-RELATED"/>
    <property type="match status" value="1"/>
</dbReference>
<comment type="similarity">
    <text evidence="1">Belongs to the ATP-dependent AMP-binding enzyme family.</text>
</comment>
<proteinExistence type="inferred from homology"/>
<dbReference type="STRING" id="1442368.A0A0D2GS21"/>
<protein>
    <submittedName>
        <fullName evidence="4">Unplaced genomic scaffold supercont1.8, whole genome shotgun sequence</fullName>
    </submittedName>
</protein>
<dbReference type="EMBL" id="KN846976">
    <property type="protein sequence ID" value="KIW75254.1"/>
    <property type="molecule type" value="Genomic_DNA"/>
</dbReference>
<dbReference type="RefSeq" id="XP_013279062.1">
    <property type="nucleotide sequence ID" value="XM_013423608.1"/>
</dbReference>
<dbReference type="InterPro" id="IPR000873">
    <property type="entry name" value="AMP-dep_synth/lig_dom"/>
</dbReference>
<gene>
    <name evidence="4" type="ORF">Z517_12028</name>
</gene>
<dbReference type="Pfam" id="PF00501">
    <property type="entry name" value="AMP-binding"/>
    <property type="match status" value="1"/>
</dbReference>
<reference evidence="4 5" key="1">
    <citation type="submission" date="2015-01" db="EMBL/GenBank/DDBJ databases">
        <title>The Genome Sequence of Fonsecaea pedrosoi CBS 271.37.</title>
        <authorList>
            <consortium name="The Broad Institute Genomics Platform"/>
            <person name="Cuomo C."/>
            <person name="de Hoog S."/>
            <person name="Gorbushina A."/>
            <person name="Stielow B."/>
            <person name="Teixiera M."/>
            <person name="Abouelleil A."/>
            <person name="Chapman S.B."/>
            <person name="Priest M."/>
            <person name="Young S.K."/>
            <person name="Wortman J."/>
            <person name="Nusbaum C."/>
            <person name="Birren B."/>
        </authorList>
    </citation>
    <scope>NUCLEOTIDE SEQUENCE [LARGE SCALE GENOMIC DNA]</scope>
    <source>
        <strain evidence="4 5">CBS 271.37</strain>
    </source>
</reference>
<evidence type="ECO:0000259" key="2">
    <source>
        <dbReference type="Pfam" id="PF00501"/>
    </source>
</evidence>
<evidence type="ECO:0000313" key="5">
    <source>
        <dbReference type="Proteomes" id="UP000053029"/>
    </source>
</evidence>